<name>A0A0R3SXM8_HYMDI</name>
<dbReference type="GO" id="GO:0046872">
    <property type="term" value="F:metal ion binding"/>
    <property type="evidence" value="ECO:0007669"/>
    <property type="project" value="UniProtKB-KW"/>
</dbReference>
<evidence type="ECO:0000256" key="3">
    <source>
        <dbReference type="SAM" id="Coils"/>
    </source>
</evidence>
<accession>A0A0R3SXM8</accession>
<dbReference type="InterPro" id="IPR000198">
    <property type="entry name" value="RhoGAP_dom"/>
</dbReference>
<keyword evidence="3" id="KW-0175">Coiled coil</keyword>
<evidence type="ECO:0000313" key="8">
    <source>
        <dbReference type="Proteomes" id="UP000274504"/>
    </source>
</evidence>
<feature type="region of interest" description="Disordered" evidence="4">
    <location>
        <begin position="242"/>
        <end position="270"/>
    </location>
</feature>
<dbReference type="Gene3D" id="3.30.60.20">
    <property type="match status" value="1"/>
</dbReference>
<feature type="compositionally biased region" description="Polar residues" evidence="4">
    <location>
        <begin position="143"/>
        <end position="153"/>
    </location>
</feature>
<dbReference type="GO" id="GO:0032154">
    <property type="term" value="C:cleavage furrow"/>
    <property type="evidence" value="ECO:0007669"/>
    <property type="project" value="TreeGrafter"/>
</dbReference>
<dbReference type="GO" id="GO:0005634">
    <property type="term" value="C:nucleus"/>
    <property type="evidence" value="ECO:0007669"/>
    <property type="project" value="TreeGrafter"/>
</dbReference>
<feature type="coiled-coil region" evidence="3">
    <location>
        <begin position="84"/>
        <end position="125"/>
    </location>
</feature>
<dbReference type="STRING" id="6216.A0A0R3SXM8"/>
<dbReference type="AlphaFoldDB" id="A0A0R3SXM8"/>
<dbReference type="PANTHER" id="PTHR46199:SF3">
    <property type="entry name" value="RAC GTPASE-ACTIVATING PROTEIN 1"/>
    <property type="match status" value="1"/>
</dbReference>
<dbReference type="PROSITE" id="PS50081">
    <property type="entry name" value="ZF_DAG_PE_2"/>
    <property type="match status" value="1"/>
</dbReference>
<evidence type="ECO:0000313" key="7">
    <source>
        <dbReference type="EMBL" id="VDL63481.1"/>
    </source>
</evidence>
<evidence type="ECO:0000256" key="4">
    <source>
        <dbReference type="SAM" id="MobiDB-lite"/>
    </source>
</evidence>
<reference evidence="7 8" key="2">
    <citation type="submission" date="2018-11" db="EMBL/GenBank/DDBJ databases">
        <authorList>
            <consortium name="Pathogen Informatics"/>
        </authorList>
    </citation>
    <scope>NUCLEOTIDE SEQUENCE [LARGE SCALE GENOMIC DNA]</scope>
</reference>
<dbReference type="GO" id="GO:0097149">
    <property type="term" value="C:centralspindlin complex"/>
    <property type="evidence" value="ECO:0007669"/>
    <property type="project" value="TreeGrafter"/>
</dbReference>
<dbReference type="Pfam" id="PF00620">
    <property type="entry name" value="RhoGAP"/>
    <property type="match status" value="1"/>
</dbReference>
<keyword evidence="2" id="KW-0862">Zinc</keyword>
<dbReference type="SUPFAM" id="SSF48350">
    <property type="entry name" value="GTPase activation domain, GAP"/>
    <property type="match status" value="1"/>
</dbReference>
<dbReference type="Gene3D" id="1.10.555.10">
    <property type="entry name" value="Rho GTPase activation protein"/>
    <property type="match status" value="1"/>
</dbReference>
<dbReference type="PROSITE" id="PS00479">
    <property type="entry name" value="ZF_DAG_PE_1"/>
    <property type="match status" value="1"/>
</dbReference>
<dbReference type="SMART" id="SM00324">
    <property type="entry name" value="RhoGAP"/>
    <property type="match status" value="1"/>
</dbReference>
<dbReference type="GO" id="GO:0030496">
    <property type="term" value="C:midbody"/>
    <property type="evidence" value="ECO:0007669"/>
    <property type="project" value="TreeGrafter"/>
</dbReference>
<dbReference type="SUPFAM" id="SSF57889">
    <property type="entry name" value="Cysteine-rich domain"/>
    <property type="match status" value="1"/>
</dbReference>
<dbReference type="GO" id="GO:0051256">
    <property type="term" value="P:mitotic spindle midzone assembly"/>
    <property type="evidence" value="ECO:0007669"/>
    <property type="project" value="TreeGrafter"/>
</dbReference>
<dbReference type="EMBL" id="UYSG01011735">
    <property type="protein sequence ID" value="VDL63481.1"/>
    <property type="molecule type" value="Genomic_DNA"/>
</dbReference>
<evidence type="ECO:0000313" key="9">
    <source>
        <dbReference type="WBParaSite" id="HDID_0001051701-mRNA-1"/>
    </source>
</evidence>
<dbReference type="InterPro" id="IPR002219">
    <property type="entry name" value="PKC_DAG/PE"/>
</dbReference>
<feature type="domain" description="Phorbol-ester/DAG-type" evidence="5">
    <location>
        <begin position="280"/>
        <end position="329"/>
    </location>
</feature>
<evidence type="ECO:0000259" key="6">
    <source>
        <dbReference type="PROSITE" id="PS50238"/>
    </source>
</evidence>
<dbReference type="GO" id="GO:0051233">
    <property type="term" value="C:spindle midzone"/>
    <property type="evidence" value="ECO:0007669"/>
    <property type="project" value="TreeGrafter"/>
</dbReference>
<reference evidence="9" key="1">
    <citation type="submission" date="2017-02" db="UniProtKB">
        <authorList>
            <consortium name="WormBaseParasite"/>
        </authorList>
    </citation>
    <scope>IDENTIFICATION</scope>
</reference>
<proteinExistence type="predicted"/>
<protein>
    <submittedName>
        <fullName evidence="9">Rac GTPase activating protein 1</fullName>
    </submittedName>
</protein>
<dbReference type="OrthoDB" id="2218807at2759"/>
<dbReference type="PROSITE" id="PS50238">
    <property type="entry name" value="RHOGAP"/>
    <property type="match status" value="1"/>
</dbReference>
<dbReference type="SMART" id="SM00109">
    <property type="entry name" value="C1"/>
    <property type="match status" value="1"/>
</dbReference>
<gene>
    <name evidence="7" type="ORF">HDID_LOCUS10515</name>
</gene>
<evidence type="ECO:0000256" key="1">
    <source>
        <dbReference type="ARBA" id="ARBA00022723"/>
    </source>
</evidence>
<dbReference type="WBParaSite" id="HDID_0001051701-mRNA-1">
    <property type="protein sequence ID" value="HDID_0001051701-mRNA-1"/>
    <property type="gene ID" value="HDID_0001051701"/>
</dbReference>
<dbReference type="Pfam" id="PF00130">
    <property type="entry name" value="C1_1"/>
    <property type="match status" value="1"/>
</dbReference>
<feature type="compositionally biased region" description="Low complexity" evidence="4">
    <location>
        <begin position="165"/>
        <end position="180"/>
    </location>
</feature>
<organism evidence="9">
    <name type="scientific">Hymenolepis diminuta</name>
    <name type="common">Rat tapeworm</name>
    <dbReference type="NCBI Taxonomy" id="6216"/>
    <lineage>
        <taxon>Eukaryota</taxon>
        <taxon>Metazoa</taxon>
        <taxon>Spiralia</taxon>
        <taxon>Lophotrochozoa</taxon>
        <taxon>Platyhelminthes</taxon>
        <taxon>Cestoda</taxon>
        <taxon>Eucestoda</taxon>
        <taxon>Cyclophyllidea</taxon>
        <taxon>Hymenolepididae</taxon>
        <taxon>Hymenolepis</taxon>
    </lineage>
</organism>
<evidence type="ECO:0000259" key="5">
    <source>
        <dbReference type="PROSITE" id="PS50081"/>
    </source>
</evidence>
<dbReference type="CDD" id="cd20821">
    <property type="entry name" value="C1_MgcRacGAP"/>
    <property type="match status" value="1"/>
</dbReference>
<dbReference type="InterPro" id="IPR008936">
    <property type="entry name" value="Rho_GTPase_activation_prot"/>
</dbReference>
<dbReference type="GO" id="GO:0007266">
    <property type="term" value="P:Rho protein signal transduction"/>
    <property type="evidence" value="ECO:0007669"/>
    <property type="project" value="TreeGrafter"/>
</dbReference>
<feature type="domain" description="Rho-GAP" evidence="6">
    <location>
        <begin position="387"/>
        <end position="563"/>
    </location>
</feature>
<sequence length="568" mass="63473">MNDHNPGLLSPFYLGAILCEGIQSGIPKEYVEMLRQFKGIWYFDECHLLDSADISDKVSESIFLFYQKNTSKLVKETKCLQSQKKELIKELFAANERLEKAEEINRKLTAEAERLRMNLEAIREVLKDSDIDKAKERLAQLEDSSWLHTPTPNRSRRSRVQHSAGSLLDSDNTSSGGSDTENQNPGGPVSIRRSARLSKDVDIPYIDSLRTPSSRKRPTSDDAEGYHDVSFKKLAIDQTNLDDNELSSDDSHLVGRRSGTFRTPEPPKQKVCTENRLTRLHDFQPISALRLGMCSCCGKRFTFGRPPLRCRICRLVVHGQCQHQLKQRCVPPADLPLFNSPKTPNAVFNSPMTPATLHRLRGGGGPSPLTPTTPSTLKRQLYPWHTLRLDALCPTNESPRIPAAVILCVNEVASRGFIQLGIYRVPGGEKKVQVEDIHVVCSCLKAFLRLLDEPLVTLRLRPKFVEAGELFQTDPESAKYRAAELIKRLPTASRDTLAFLMLHLKDVARSKACKMGEANLAKVFGLTIVGHSSVEPLLAQASSEIQSQQATVRLLMEVPDAVYSAIVD</sequence>
<dbReference type="InterPro" id="IPR046349">
    <property type="entry name" value="C1-like_sf"/>
</dbReference>
<evidence type="ECO:0000256" key="2">
    <source>
        <dbReference type="ARBA" id="ARBA00022833"/>
    </source>
</evidence>
<dbReference type="PANTHER" id="PTHR46199">
    <property type="entry name" value="RAC GTPASE-ACTIVATING PROTEIN 1"/>
    <property type="match status" value="1"/>
</dbReference>
<feature type="region of interest" description="Disordered" evidence="4">
    <location>
        <begin position="143"/>
        <end position="226"/>
    </location>
</feature>
<keyword evidence="1" id="KW-0479">Metal-binding</keyword>
<dbReference type="Proteomes" id="UP000274504">
    <property type="component" value="Unassembled WGS sequence"/>
</dbReference>
<dbReference type="GO" id="GO:0000281">
    <property type="term" value="P:mitotic cytokinesis"/>
    <property type="evidence" value="ECO:0007669"/>
    <property type="project" value="TreeGrafter"/>
</dbReference>
<dbReference type="GO" id="GO:0005096">
    <property type="term" value="F:GTPase activator activity"/>
    <property type="evidence" value="ECO:0007669"/>
    <property type="project" value="TreeGrafter"/>
</dbReference>